<dbReference type="AlphaFoldDB" id="A0A9D4EY59"/>
<gene>
    <name evidence="1" type="ORF">DPMN_164628</name>
</gene>
<reference evidence="1" key="1">
    <citation type="journal article" date="2019" name="bioRxiv">
        <title>The Genome of the Zebra Mussel, Dreissena polymorpha: A Resource for Invasive Species Research.</title>
        <authorList>
            <person name="McCartney M.A."/>
            <person name="Auch B."/>
            <person name="Kono T."/>
            <person name="Mallez S."/>
            <person name="Zhang Y."/>
            <person name="Obille A."/>
            <person name="Becker A."/>
            <person name="Abrahante J.E."/>
            <person name="Garbe J."/>
            <person name="Badalamenti J.P."/>
            <person name="Herman A."/>
            <person name="Mangelson H."/>
            <person name="Liachko I."/>
            <person name="Sullivan S."/>
            <person name="Sone E.D."/>
            <person name="Koren S."/>
            <person name="Silverstein K.A.T."/>
            <person name="Beckman K.B."/>
            <person name="Gohl D.M."/>
        </authorList>
    </citation>
    <scope>NUCLEOTIDE SEQUENCE</scope>
    <source>
        <strain evidence="1">Duluth1</strain>
        <tissue evidence="1">Whole animal</tissue>
    </source>
</reference>
<keyword evidence="2" id="KW-1185">Reference proteome</keyword>
<name>A0A9D4EY59_DREPO</name>
<evidence type="ECO:0000313" key="2">
    <source>
        <dbReference type="Proteomes" id="UP000828390"/>
    </source>
</evidence>
<proteinExistence type="predicted"/>
<reference evidence="1" key="2">
    <citation type="submission" date="2020-11" db="EMBL/GenBank/DDBJ databases">
        <authorList>
            <person name="McCartney M.A."/>
            <person name="Auch B."/>
            <person name="Kono T."/>
            <person name="Mallez S."/>
            <person name="Becker A."/>
            <person name="Gohl D.M."/>
            <person name="Silverstein K.A.T."/>
            <person name="Koren S."/>
            <person name="Bechman K.B."/>
            <person name="Herman A."/>
            <person name="Abrahante J.E."/>
            <person name="Garbe J."/>
        </authorList>
    </citation>
    <scope>NUCLEOTIDE SEQUENCE</scope>
    <source>
        <strain evidence="1">Duluth1</strain>
        <tissue evidence="1">Whole animal</tissue>
    </source>
</reference>
<accession>A0A9D4EY59</accession>
<evidence type="ECO:0000313" key="1">
    <source>
        <dbReference type="EMBL" id="KAH3786521.1"/>
    </source>
</evidence>
<dbReference type="EMBL" id="JAIWYP010000008">
    <property type="protein sequence ID" value="KAH3786521.1"/>
    <property type="molecule type" value="Genomic_DNA"/>
</dbReference>
<dbReference type="Proteomes" id="UP000828390">
    <property type="component" value="Unassembled WGS sequence"/>
</dbReference>
<organism evidence="1 2">
    <name type="scientific">Dreissena polymorpha</name>
    <name type="common">Zebra mussel</name>
    <name type="synonym">Mytilus polymorpha</name>
    <dbReference type="NCBI Taxonomy" id="45954"/>
    <lineage>
        <taxon>Eukaryota</taxon>
        <taxon>Metazoa</taxon>
        <taxon>Spiralia</taxon>
        <taxon>Lophotrochozoa</taxon>
        <taxon>Mollusca</taxon>
        <taxon>Bivalvia</taxon>
        <taxon>Autobranchia</taxon>
        <taxon>Heteroconchia</taxon>
        <taxon>Euheterodonta</taxon>
        <taxon>Imparidentia</taxon>
        <taxon>Neoheterodontei</taxon>
        <taxon>Myida</taxon>
        <taxon>Dreissenoidea</taxon>
        <taxon>Dreissenidae</taxon>
        <taxon>Dreissena</taxon>
    </lineage>
</organism>
<sequence>MEQNVRCMNTGLQQQIVWTLAAVRLDIPFNVTKHVQGVWTLVSVRPNINCSEKEHKL</sequence>
<comment type="caution">
    <text evidence="1">The sequence shown here is derived from an EMBL/GenBank/DDBJ whole genome shotgun (WGS) entry which is preliminary data.</text>
</comment>
<protein>
    <submittedName>
        <fullName evidence="1">Uncharacterized protein</fullName>
    </submittedName>
</protein>